<feature type="domain" description="Sushi" evidence="6">
    <location>
        <begin position="229"/>
        <end position="282"/>
    </location>
</feature>
<dbReference type="InterPro" id="IPR000436">
    <property type="entry name" value="Sushi_SCR_CCP_dom"/>
</dbReference>
<dbReference type="EMBL" id="CP111027">
    <property type="protein sequence ID" value="WAR29668.1"/>
    <property type="molecule type" value="Genomic_DNA"/>
</dbReference>
<gene>
    <name evidence="7" type="ORF">MAR_003236</name>
</gene>
<evidence type="ECO:0000313" key="7">
    <source>
        <dbReference type="EMBL" id="WAR29668.1"/>
    </source>
</evidence>
<dbReference type="Proteomes" id="UP001164746">
    <property type="component" value="Chromosome 16"/>
</dbReference>
<evidence type="ECO:0000256" key="2">
    <source>
        <dbReference type="ARBA" id="ARBA00022729"/>
    </source>
</evidence>
<evidence type="ECO:0000256" key="3">
    <source>
        <dbReference type="ARBA" id="ARBA00022737"/>
    </source>
</evidence>
<dbReference type="PANTHER" id="PTHR46393">
    <property type="entry name" value="SUSHI DOMAIN-CONTAINING PROTEIN"/>
    <property type="match status" value="1"/>
</dbReference>
<evidence type="ECO:0000256" key="5">
    <source>
        <dbReference type="ARBA" id="ARBA00023180"/>
    </source>
</evidence>
<feature type="domain" description="Sushi" evidence="6">
    <location>
        <begin position="163"/>
        <end position="226"/>
    </location>
</feature>
<reference evidence="7" key="1">
    <citation type="submission" date="2022-11" db="EMBL/GenBank/DDBJ databases">
        <title>Centuries of genome instability and evolution in soft-shell clam transmissible cancer (bioRxiv).</title>
        <authorList>
            <person name="Hart S.F.M."/>
            <person name="Yonemitsu M.A."/>
            <person name="Giersch R.M."/>
            <person name="Beal B.F."/>
            <person name="Arriagada G."/>
            <person name="Davis B.W."/>
            <person name="Ostrander E.A."/>
            <person name="Goff S.P."/>
            <person name="Metzger M.J."/>
        </authorList>
    </citation>
    <scope>NUCLEOTIDE SEQUENCE</scope>
    <source>
        <strain evidence="7">MELC-2E11</strain>
        <tissue evidence="7">Siphon/mantle</tissue>
    </source>
</reference>
<evidence type="ECO:0000259" key="6">
    <source>
        <dbReference type="SMART" id="SM00032"/>
    </source>
</evidence>
<keyword evidence="8" id="KW-1185">Reference proteome</keyword>
<dbReference type="SMART" id="SM00032">
    <property type="entry name" value="CCP"/>
    <property type="match status" value="3"/>
</dbReference>
<protein>
    <submittedName>
        <fullName evidence="7">SVEP1-like protein</fullName>
    </submittedName>
</protein>
<proteinExistence type="predicted"/>
<keyword evidence="5" id="KW-0325">Glycoprotein</keyword>
<dbReference type="InterPro" id="IPR035976">
    <property type="entry name" value="Sushi/SCR/CCP_sf"/>
</dbReference>
<evidence type="ECO:0000256" key="4">
    <source>
        <dbReference type="ARBA" id="ARBA00023157"/>
    </source>
</evidence>
<feature type="domain" description="Sushi" evidence="6">
    <location>
        <begin position="100"/>
        <end position="158"/>
    </location>
</feature>
<feature type="non-terminal residue" evidence="7">
    <location>
        <position position="300"/>
    </location>
</feature>
<name>A0ABY7G5F6_MYAAR</name>
<dbReference type="Pfam" id="PF00084">
    <property type="entry name" value="Sushi"/>
    <property type="match status" value="3"/>
</dbReference>
<accession>A0ABY7G5F6</accession>
<keyword evidence="2" id="KW-0732">Signal</keyword>
<dbReference type="Gene3D" id="2.10.70.10">
    <property type="entry name" value="Complement Module, domain 1"/>
    <property type="match status" value="3"/>
</dbReference>
<keyword evidence="3" id="KW-0677">Repeat</keyword>
<evidence type="ECO:0000313" key="8">
    <source>
        <dbReference type="Proteomes" id="UP001164746"/>
    </source>
</evidence>
<keyword evidence="4" id="KW-1015">Disulfide bond</keyword>
<evidence type="ECO:0000256" key="1">
    <source>
        <dbReference type="ARBA" id="ARBA00022659"/>
    </source>
</evidence>
<dbReference type="PANTHER" id="PTHR46393:SF7">
    <property type="entry name" value="COMPLEMENT C2"/>
    <property type="match status" value="1"/>
</dbReference>
<dbReference type="CDD" id="cd00033">
    <property type="entry name" value="CCP"/>
    <property type="match status" value="2"/>
</dbReference>
<sequence>MFDHENTMYTSSAERWQAWTTCQISCLEFVLSKHPSRNVNHTYETVSTPDESACFLACFDIPYCRTFRYSSGTCYIYTCGDDCVTSYLISGSFDIYHRTCTQECPVITNTTEYTVKMSGFSPGDTLETTCNSGYEHSSGDVIRTCLADYAWDGLTAVCSPVYCDKPPTIANASYTLSSGTTVAESSVSYTWQSTVEYACNDGFTLNGDPMMECSAGGDWIGSGLSCEGCENPPNISYSTYSLTSGTGESIAQYTCNPGYTLESSSELLCISNETWGGILPVCSFIDCGSPPNVTNATFVS</sequence>
<organism evidence="7 8">
    <name type="scientific">Mya arenaria</name>
    <name type="common">Soft-shell clam</name>
    <dbReference type="NCBI Taxonomy" id="6604"/>
    <lineage>
        <taxon>Eukaryota</taxon>
        <taxon>Metazoa</taxon>
        <taxon>Spiralia</taxon>
        <taxon>Lophotrochozoa</taxon>
        <taxon>Mollusca</taxon>
        <taxon>Bivalvia</taxon>
        <taxon>Autobranchia</taxon>
        <taxon>Heteroconchia</taxon>
        <taxon>Euheterodonta</taxon>
        <taxon>Imparidentia</taxon>
        <taxon>Neoheterodontei</taxon>
        <taxon>Myida</taxon>
        <taxon>Myoidea</taxon>
        <taxon>Myidae</taxon>
        <taxon>Mya</taxon>
    </lineage>
</organism>
<keyword evidence="1" id="KW-0768">Sushi</keyword>
<dbReference type="SUPFAM" id="SSF57535">
    <property type="entry name" value="Complement control module/SCR domain"/>
    <property type="match status" value="3"/>
</dbReference>